<dbReference type="Proteomes" id="UP000182135">
    <property type="component" value="Unassembled WGS sequence"/>
</dbReference>
<name>A0A1I2LND5_9CLOT</name>
<dbReference type="AlphaFoldDB" id="A0A1I2LND5"/>
<dbReference type="STRING" id="1529.SAMN04487885_11146"/>
<sequence>MALMTINDIMEFIESEYNIINSTPCEICGGSFIAEKKLLALIDDVPFDVCNCTCEYCGHKRSFSFTAPFIPSLDNEELKNRLN</sequence>
<keyword evidence="2" id="KW-1185">Reference proteome</keyword>
<dbReference type="RefSeq" id="WP_411674944.1">
    <property type="nucleotide sequence ID" value="NZ_BAAACD010000044.1"/>
</dbReference>
<organism evidence="1 2">
    <name type="scientific">Clostridium cadaveris</name>
    <dbReference type="NCBI Taxonomy" id="1529"/>
    <lineage>
        <taxon>Bacteria</taxon>
        <taxon>Bacillati</taxon>
        <taxon>Bacillota</taxon>
        <taxon>Clostridia</taxon>
        <taxon>Eubacteriales</taxon>
        <taxon>Clostridiaceae</taxon>
        <taxon>Clostridium</taxon>
    </lineage>
</organism>
<evidence type="ECO:0008006" key="3">
    <source>
        <dbReference type="Google" id="ProtNLM"/>
    </source>
</evidence>
<accession>A0A1I2LND5</accession>
<dbReference type="EMBL" id="FOOE01000011">
    <property type="protein sequence ID" value="SFF81042.1"/>
    <property type="molecule type" value="Genomic_DNA"/>
</dbReference>
<proteinExistence type="predicted"/>
<reference evidence="1 2" key="1">
    <citation type="submission" date="2016-10" db="EMBL/GenBank/DDBJ databases">
        <authorList>
            <person name="de Groot N.N."/>
        </authorList>
    </citation>
    <scope>NUCLEOTIDE SEQUENCE [LARGE SCALE GENOMIC DNA]</scope>
    <source>
        <strain evidence="1 2">NLAE-zl-G419</strain>
    </source>
</reference>
<evidence type="ECO:0000313" key="2">
    <source>
        <dbReference type="Proteomes" id="UP000182135"/>
    </source>
</evidence>
<evidence type="ECO:0000313" key="1">
    <source>
        <dbReference type="EMBL" id="SFF81042.1"/>
    </source>
</evidence>
<protein>
    <recommendedName>
        <fullName evidence="3">Metal-binding protein</fullName>
    </recommendedName>
</protein>
<dbReference type="eggNOG" id="ENOG50334IX">
    <property type="taxonomic scope" value="Bacteria"/>
</dbReference>
<gene>
    <name evidence="1" type="ORF">SAMN04487885_11146</name>
</gene>